<reference evidence="3" key="5">
    <citation type="submission" date="2018-04" db="UniProtKB">
        <authorList>
            <consortium name="EnsemblFungi"/>
        </authorList>
    </citation>
    <scope>IDENTIFICATION</scope>
    <source>
        <strain evidence="3">R3-111a-1</strain>
    </source>
</reference>
<reference evidence="2" key="2">
    <citation type="submission" date="2010-07" db="EMBL/GenBank/DDBJ databases">
        <authorList>
            <consortium name="The Broad Institute Genome Sequencing Platform"/>
            <consortium name="Broad Institute Genome Sequencing Center for Infectious Disease"/>
            <person name="Ma L.-J."/>
            <person name="Dead R."/>
            <person name="Young S."/>
            <person name="Zeng Q."/>
            <person name="Koehrsen M."/>
            <person name="Alvarado L."/>
            <person name="Berlin A."/>
            <person name="Chapman S.B."/>
            <person name="Chen Z."/>
            <person name="Freedman E."/>
            <person name="Gellesch M."/>
            <person name="Goldberg J."/>
            <person name="Griggs A."/>
            <person name="Gujja S."/>
            <person name="Heilman E.R."/>
            <person name="Heiman D."/>
            <person name="Hepburn T."/>
            <person name="Howarth C."/>
            <person name="Jen D."/>
            <person name="Larson L."/>
            <person name="Mehta T."/>
            <person name="Neiman D."/>
            <person name="Pearson M."/>
            <person name="Roberts A."/>
            <person name="Saif S."/>
            <person name="Shea T."/>
            <person name="Shenoy N."/>
            <person name="Sisk P."/>
            <person name="Stolte C."/>
            <person name="Sykes S."/>
            <person name="Walk T."/>
            <person name="White J."/>
            <person name="Yandava C."/>
            <person name="Haas B."/>
            <person name="Nusbaum C."/>
            <person name="Birren B."/>
        </authorList>
    </citation>
    <scope>NUCLEOTIDE SEQUENCE</scope>
    <source>
        <strain evidence="2">R3-111a-1</strain>
    </source>
</reference>
<name>J3P6F6_GAET3</name>
<dbReference type="Proteomes" id="UP000006039">
    <property type="component" value="Unassembled WGS sequence"/>
</dbReference>
<dbReference type="PANTHER" id="PTHR33112:SF16">
    <property type="entry name" value="HETEROKARYON INCOMPATIBILITY DOMAIN-CONTAINING PROTEIN"/>
    <property type="match status" value="1"/>
</dbReference>
<reference evidence="4" key="1">
    <citation type="submission" date="2010-07" db="EMBL/GenBank/DDBJ databases">
        <title>The genome sequence of Gaeumannomyces graminis var. tritici strain R3-111a-1.</title>
        <authorList>
            <consortium name="The Broad Institute Genome Sequencing Platform"/>
            <person name="Ma L.-J."/>
            <person name="Dead R."/>
            <person name="Young S."/>
            <person name="Zeng Q."/>
            <person name="Koehrsen M."/>
            <person name="Alvarado L."/>
            <person name="Berlin A."/>
            <person name="Chapman S.B."/>
            <person name="Chen Z."/>
            <person name="Freedman E."/>
            <person name="Gellesch M."/>
            <person name="Goldberg J."/>
            <person name="Griggs A."/>
            <person name="Gujja S."/>
            <person name="Heilman E.R."/>
            <person name="Heiman D."/>
            <person name="Hepburn T."/>
            <person name="Howarth C."/>
            <person name="Jen D."/>
            <person name="Larson L."/>
            <person name="Mehta T."/>
            <person name="Neiman D."/>
            <person name="Pearson M."/>
            <person name="Roberts A."/>
            <person name="Saif S."/>
            <person name="Shea T."/>
            <person name="Shenoy N."/>
            <person name="Sisk P."/>
            <person name="Stolte C."/>
            <person name="Sykes S."/>
            <person name="Walk T."/>
            <person name="White J."/>
            <person name="Yandava C."/>
            <person name="Haas B."/>
            <person name="Nusbaum C."/>
            <person name="Birren B."/>
        </authorList>
    </citation>
    <scope>NUCLEOTIDE SEQUENCE [LARGE SCALE GENOMIC DNA]</scope>
    <source>
        <strain evidence="4">R3-111a-1</strain>
    </source>
</reference>
<feature type="domain" description="Heterokaryon incompatibility" evidence="1">
    <location>
        <begin position="265"/>
        <end position="434"/>
    </location>
</feature>
<dbReference type="STRING" id="644352.J3P6F6"/>
<proteinExistence type="predicted"/>
<dbReference type="PANTHER" id="PTHR33112">
    <property type="entry name" value="DOMAIN PROTEIN, PUTATIVE-RELATED"/>
    <property type="match status" value="1"/>
</dbReference>
<dbReference type="eggNOG" id="ENOG502QWMA">
    <property type="taxonomic scope" value="Eukaryota"/>
</dbReference>
<dbReference type="RefSeq" id="XP_009225204.1">
    <property type="nucleotide sequence ID" value="XM_009226940.1"/>
</dbReference>
<dbReference type="EnsemblFungi" id="EJT72230">
    <property type="protein sequence ID" value="EJT72230"/>
    <property type="gene ID" value="GGTG_09096"/>
</dbReference>
<evidence type="ECO:0000313" key="2">
    <source>
        <dbReference type="EMBL" id="EJT72230.1"/>
    </source>
</evidence>
<evidence type="ECO:0000259" key="1">
    <source>
        <dbReference type="Pfam" id="PF06985"/>
    </source>
</evidence>
<reference evidence="2" key="3">
    <citation type="submission" date="2010-09" db="EMBL/GenBank/DDBJ databases">
        <title>Annotation of Gaeumannomyces graminis var. tritici R3-111a-1.</title>
        <authorList>
            <consortium name="The Broad Institute Genome Sequencing Platform"/>
            <person name="Ma L.-J."/>
            <person name="Dead R."/>
            <person name="Young S.K."/>
            <person name="Zeng Q."/>
            <person name="Gargeya S."/>
            <person name="Fitzgerald M."/>
            <person name="Haas B."/>
            <person name="Abouelleil A."/>
            <person name="Alvarado L."/>
            <person name="Arachchi H.M."/>
            <person name="Berlin A."/>
            <person name="Brown A."/>
            <person name="Chapman S.B."/>
            <person name="Chen Z."/>
            <person name="Dunbar C."/>
            <person name="Freedman E."/>
            <person name="Gearin G."/>
            <person name="Gellesch M."/>
            <person name="Goldberg J."/>
            <person name="Griggs A."/>
            <person name="Gujja S."/>
            <person name="Heiman D."/>
            <person name="Howarth C."/>
            <person name="Larson L."/>
            <person name="Lui A."/>
            <person name="MacDonald P.J.P."/>
            <person name="Mehta T."/>
            <person name="Montmayeur A."/>
            <person name="Murphy C."/>
            <person name="Neiman D."/>
            <person name="Pearson M."/>
            <person name="Priest M."/>
            <person name="Roberts A."/>
            <person name="Saif S."/>
            <person name="Shea T."/>
            <person name="Shenoy N."/>
            <person name="Sisk P."/>
            <person name="Stolte C."/>
            <person name="Sykes S."/>
            <person name="Yandava C."/>
            <person name="Wortman J."/>
            <person name="Nusbaum C."/>
            <person name="Birren B."/>
        </authorList>
    </citation>
    <scope>NUCLEOTIDE SEQUENCE</scope>
    <source>
        <strain evidence="2">R3-111a-1</strain>
    </source>
</reference>
<gene>
    <name evidence="3" type="primary">20349554</name>
    <name evidence="2" type="ORF">GGTG_09096</name>
</gene>
<dbReference type="InterPro" id="IPR010730">
    <property type="entry name" value="HET"/>
</dbReference>
<reference evidence="3" key="4">
    <citation type="journal article" date="2015" name="G3 (Bethesda)">
        <title>Genome sequences of three phytopathogenic species of the Magnaporthaceae family of fungi.</title>
        <authorList>
            <person name="Okagaki L.H."/>
            <person name="Nunes C.C."/>
            <person name="Sailsbery J."/>
            <person name="Clay B."/>
            <person name="Brown D."/>
            <person name="John T."/>
            <person name="Oh Y."/>
            <person name="Young N."/>
            <person name="Fitzgerald M."/>
            <person name="Haas B.J."/>
            <person name="Zeng Q."/>
            <person name="Young S."/>
            <person name="Adiconis X."/>
            <person name="Fan L."/>
            <person name="Levin J.Z."/>
            <person name="Mitchell T.K."/>
            <person name="Okubara P.A."/>
            <person name="Farman M.L."/>
            <person name="Kohn L.M."/>
            <person name="Birren B."/>
            <person name="Ma L.-J."/>
            <person name="Dean R.A."/>
        </authorList>
    </citation>
    <scope>NUCLEOTIDE SEQUENCE</scope>
    <source>
        <strain evidence="3">R3-111a-1</strain>
    </source>
</reference>
<dbReference type="AlphaFoldDB" id="J3P6F6"/>
<organism evidence="2">
    <name type="scientific">Gaeumannomyces tritici (strain R3-111a-1)</name>
    <name type="common">Wheat and barley take-all root rot fungus</name>
    <name type="synonym">Gaeumannomyces graminis var. tritici</name>
    <dbReference type="NCBI Taxonomy" id="644352"/>
    <lineage>
        <taxon>Eukaryota</taxon>
        <taxon>Fungi</taxon>
        <taxon>Dikarya</taxon>
        <taxon>Ascomycota</taxon>
        <taxon>Pezizomycotina</taxon>
        <taxon>Sordariomycetes</taxon>
        <taxon>Sordariomycetidae</taxon>
        <taxon>Magnaporthales</taxon>
        <taxon>Magnaporthaceae</taxon>
        <taxon>Gaeumannomyces</taxon>
    </lineage>
</organism>
<evidence type="ECO:0000313" key="4">
    <source>
        <dbReference type="Proteomes" id="UP000006039"/>
    </source>
</evidence>
<keyword evidence="4" id="KW-1185">Reference proteome</keyword>
<sequence>MPLPNSQLPCCLGTKGLLQLLQGIIKSWSRWNLGLPIPAYMLSSQHLCPQGWRDFKPLRRLFTYHWLIRISRLIEATQKGCAFCTFVLYIFFGAGEISGYYYDPKKPWYSEPKKHDKERMALVERCMKSLTKLQHDRFGFKAIPHCRRAGSTLPNFDALQIGVSDLKGREPKDLTCILNQWELNVGVYAVQGDPLAALITHRPPNPSPGSEHSLARAKAWLDTCVQNHGPSCGTQEPLALPSRVIDVSKPTLRLHETFATEAGNYVALSYCWGDAQTYICTAATLPDLLAGFSLDDLPQTLRDAVRVTRSLGLKYLWIDSLCIVQDSQADKAHEVGRMAQVYRNAYVTVGAGLAFSVHDGFLTDKADAETKLWRNLVPMKCHLPDMKAVAKAETLEDIFKTPRVAVGTLYLIMEMGCERDWYDATSSRAWCLQELVVSPRYLSYGRWPTWRCRRATHSDGSYYPEHPRTGPSTRKLASALLRSEKSRADLRTTVQLHDVWRELLHDYTRRKLSLPSDRLPAIGCIAEQISQLTGAGYVAGLWRNNLLYDAMFYTHAREWLPRPVGSRAPSWSWASVDAPIEIGRVGADALPLATVYACEATPALGHTAFGEVAGGFMEIGGPFKEVGREDAIFLFRCQDVLRLAPECNKTLWDWYSQLLQGVDDYPERIVEIEEAVEKPPERVFALLTFMNDWKIVDGNRWEVTCYSGLLLREVEGGKYERIGAFIHEVNDWLNHEQEAWEEKTITVV</sequence>
<evidence type="ECO:0000313" key="3">
    <source>
        <dbReference type="EnsemblFungi" id="EJT72230"/>
    </source>
</evidence>
<dbReference type="HOGENOM" id="CLU_002639_2_12_1"/>
<dbReference type="EMBL" id="GL385399">
    <property type="protein sequence ID" value="EJT72230.1"/>
    <property type="molecule type" value="Genomic_DNA"/>
</dbReference>
<protein>
    <recommendedName>
        <fullName evidence="1">Heterokaryon incompatibility domain-containing protein</fullName>
    </recommendedName>
</protein>
<dbReference type="GeneID" id="20349554"/>
<dbReference type="OrthoDB" id="5125733at2759"/>
<dbReference type="Pfam" id="PF06985">
    <property type="entry name" value="HET"/>
    <property type="match status" value="1"/>
</dbReference>
<dbReference type="VEuPathDB" id="FungiDB:GGTG_09096"/>
<accession>J3P6F6</accession>